<dbReference type="InterPro" id="IPR020568">
    <property type="entry name" value="Ribosomal_Su5_D2-typ_SF"/>
</dbReference>
<dbReference type="SUPFAM" id="SSF54980">
    <property type="entry name" value="EF-G C-terminal domain-like"/>
    <property type="match status" value="2"/>
</dbReference>
<dbReference type="SUPFAM" id="SSF54211">
    <property type="entry name" value="Ribosomal protein S5 domain 2-like"/>
    <property type="match status" value="1"/>
</dbReference>
<reference evidence="9 10" key="1">
    <citation type="journal article" date="2014" name="Genome Biol. Evol.">
        <title>The genome of the myxosporean Thelohanellus kitauei shows adaptations to nutrient acquisition within its fish host.</title>
        <authorList>
            <person name="Yang Y."/>
            <person name="Xiong J."/>
            <person name="Zhou Z."/>
            <person name="Huo F."/>
            <person name="Miao W."/>
            <person name="Ran C."/>
            <person name="Liu Y."/>
            <person name="Zhang J."/>
            <person name="Feng J."/>
            <person name="Wang M."/>
            <person name="Wang M."/>
            <person name="Wang L."/>
            <person name="Yao B."/>
        </authorList>
    </citation>
    <scope>NUCLEOTIDE SEQUENCE [LARGE SCALE GENOMIC DNA]</scope>
    <source>
        <strain evidence="9">Wuqing</strain>
    </source>
</reference>
<dbReference type="SMART" id="SM00889">
    <property type="entry name" value="EFG_IV"/>
    <property type="match status" value="1"/>
</dbReference>
<evidence type="ECO:0000256" key="2">
    <source>
        <dbReference type="ARBA" id="ARBA00022664"/>
    </source>
</evidence>
<keyword evidence="4" id="KW-0342">GTP-binding</keyword>
<dbReference type="Pfam" id="PF14492">
    <property type="entry name" value="EFG_III"/>
    <property type="match status" value="1"/>
</dbReference>
<keyword evidence="3" id="KW-0547">Nucleotide-binding</keyword>
<proteinExistence type="predicted"/>
<dbReference type="Proteomes" id="UP000031668">
    <property type="component" value="Unassembled WGS sequence"/>
</dbReference>
<evidence type="ECO:0000256" key="4">
    <source>
        <dbReference type="ARBA" id="ARBA00023134"/>
    </source>
</evidence>
<name>A0A0C2JXK6_THEKT</name>
<dbReference type="OrthoDB" id="364892at2759"/>
<evidence type="ECO:0000256" key="5">
    <source>
        <dbReference type="ARBA" id="ARBA00023187"/>
    </source>
</evidence>
<keyword evidence="9" id="KW-0687">Ribonucleoprotein</keyword>
<comment type="subcellular location">
    <subcellularLocation>
        <location evidence="1">Nucleus</location>
    </subcellularLocation>
</comment>
<dbReference type="Pfam" id="PF03144">
    <property type="entry name" value="GTP_EFTU_D2"/>
    <property type="match status" value="1"/>
</dbReference>
<dbReference type="OMA" id="WITTINE"/>
<feature type="domain" description="Translation elongation factor EFG/EF2" evidence="8">
    <location>
        <begin position="308"/>
        <end position="429"/>
    </location>
</feature>
<dbReference type="Pfam" id="PF03764">
    <property type="entry name" value="EFG_IV"/>
    <property type="match status" value="1"/>
</dbReference>
<keyword evidence="10" id="KW-1185">Reference proteome</keyword>
<keyword evidence="2" id="KW-0507">mRNA processing</keyword>
<dbReference type="GO" id="GO:0030623">
    <property type="term" value="F:U5 snRNA binding"/>
    <property type="evidence" value="ECO:0007669"/>
    <property type="project" value="TreeGrafter"/>
</dbReference>
<dbReference type="Gene3D" id="3.30.70.240">
    <property type="match status" value="1"/>
</dbReference>
<protein>
    <submittedName>
        <fullName evidence="9">U5 small nuclear ribonucleoprotein component</fullName>
    </submittedName>
</protein>
<dbReference type="InterPro" id="IPR014721">
    <property type="entry name" value="Ribsml_uS5_D2-typ_fold_subgr"/>
</dbReference>
<dbReference type="InterPro" id="IPR035647">
    <property type="entry name" value="EFG_III/V"/>
</dbReference>
<keyword evidence="6" id="KW-0539">Nucleus</keyword>
<dbReference type="GO" id="GO:0071007">
    <property type="term" value="C:U2-type catalytic step 2 spliceosome"/>
    <property type="evidence" value="ECO:0007669"/>
    <property type="project" value="TreeGrafter"/>
</dbReference>
<dbReference type="InterPro" id="IPR005517">
    <property type="entry name" value="Transl_elong_EFG/EF2_IV"/>
</dbReference>
<dbReference type="SUPFAM" id="SSF50447">
    <property type="entry name" value="Translation proteins"/>
    <property type="match status" value="1"/>
</dbReference>
<sequence length="571" mass="64447">MCQELSVTLTKSEMKMNVNPILSLFCKRFFGPFVSFVDVVTKFIPSPFDSTNLKIPHLYTGDINTEIGKSLLNCDPNGPLLVHISKLYSSQDGLMFYAFGRVFSGTIESGMSIRVLGENYTLDDDEDSKNVKVGRLYIAEARYNIEVRCVPAGNWVLIEGIDEPIVKTATITTSNQSEACIIRPLVFDTQSIVKIAIEPVNPSELPKMLDGLRRVNKSYPLLTTRVEESGEQVVFGTGELYLDCVMHDLRRMYSQAEIRVSDPIVTFCETVIETSSLKCSAETSNKKNKFSMIAEPLDKGISEDIENEVISFDWDKKKLSEYFQAQHNWDILASRSIWAFGPDIRGPNILIDDTLPLDVDKGLLKNVKDYIVQGFQWGTREGPLCEEPIRNVKFRMTDASLATEPLFRAGGQIIPTARRVVYSSFLLATPRLMEPYYFIEVHSPADCVSAVYTVLARRRGHVIQDTPISGSPLYEIKAYIPVIDSFGFETDLRTHTQGQAFCQLVFHHWQLVPGDPLDKTVIIKPLEPQPATHLGREFMIKTRRRKGLSEDVVIGKFFDDPMLLELAQKDL</sequence>
<dbReference type="CDD" id="cd01683">
    <property type="entry name" value="EF2_IV_snRNP"/>
    <property type="match status" value="1"/>
</dbReference>
<evidence type="ECO:0000259" key="7">
    <source>
        <dbReference type="SMART" id="SM00838"/>
    </source>
</evidence>
<evidence type="ECO:0000256" key="1">
    <source>
        <dbReference type="ARBA" id="ARBA00004123"/>
    </source>
</evidence>
<accession>A0A0C2JXK6</accession>
<dbReference type="Gene3D" id="3.30.70.870">
    <property type="entry name" value="Elongation Factor G (Translational Gtpase), domain 3"/>
    <property type="match status" value="1"/>
</dbReference>
<dbReference type="FunFam" id="3.30.70.870:FF:000002">
    <property type="entry name" value="Translation elongation factor 2"/>
    <property type="match status" value="1"/>
</dbReference>
<dbReference type="PANTHER" id="PTHR42908:SF6">
    <property type="entry name" value="116 KDA U5 SMALL NUCLEAR RIBONUCLEOPROTEIN COMPONENT"/>
    <property type="match status" value="1"/>
</dbReference>
<dbReference type="SMART" id="SM00838">
    <property type="entry name" value="EFG_C"/>
    <property type="match status" value="1"/>
</dbReference>
<dbReference type="InterPro" id="IPR000640">
    <property type="entry name" value="EFG_V-like"/>
</dbReference>
<evidence type="ECO:0000313" key="9">
    <source>
        <dbReference type="EMBL" id="KII74218.1"/>
    </source>
</evidence>
<dbReference type="CDD" id="cd16264">
    <property type="entry name" value="snRNP_III"/>
    <property type="match status" value="1"/>
</dbReference>
<evidence type="ECO:0000256" key="3">
    <source>
        <dbReference type="ARBA" id="ARBA00022741"/>
    </source>
</evidence>
<dbReference type="FunFam" id="2.40.30.10:FF:000029">
    <property type="entry name" value="116 kDa U5 small nuclear ribonucleoprotein component"/>
    <property type="match status" value="1"/>
</dbReference>
<dbReference type="Pfam" id="PF00679">
    <property type="entry name" value="EFG_C"/>
    <property type="match status" value="1"/>
</dbReference>
<dbReference type="InterPro" id="IPR004161">
    <property type="entry name" value="EFTu-like_2"/>
</dbReference>
<dbReference type="GO" id="GO:0005525">
    <property type="term" value="F:GTP binding"/>
    <property type="evidence" value="ECO:0007669"/>
    <property type="project" value="UniProtKB-KW"/>
</dbReference>
<evidence type="ECO:0000259" key="8">
    <source>
        <dbReference type="SMART" id="SM00889"/>
    </source>
</evidence>
<gene>
    <name evidence="9" type="ORF">RF11_05035</name>
</gene>
<dbReference type="GO" id="GO:0003924">
    <property type="term" value="F:GTPase activity"/>
    <property type="evidence" value="ECO:0007669"/>
    <property type="project" value="TreeGrafter"/>
</dbReference>
<dbReference type="EMBL" id="JWZT01000504">
    <property type="protein sequence ID" value="KII74218.1"/>
    <property type="molecule type" value="Genomic_DNA"/>
</dbReference>
<organism evidence="9 10">
    <name type="scientific">Thelohanellus kitauei</name>
    <name type="common">Myxosporean</name>
    <dbReference type="NCBI Taxonomy" id="669202"/>
    <lineage>
        <taxon>Eukaryota</taxon>
        <taxon>Metazoa</taxon>
        <taxon>Cnidaria</taxon>
        <taxon>Myxozoa</taxon>
        <taxon>Myxosporea</taxon>
        <taxon>Bivalvulida</taxon>
        <taxon>Platysporina</taxon>
        <taxon>Myxobolidae</taxon>
        <taxon>Thelohanellus</taxon>
    </lineage>
</organism>
<dbReference type="PANTHER" id="PTHR42908">
    <property type="entry name" value="TRANSLATION ELONGATION FACTOR-RELATED"/>
    <property type="match status" value="1"/>
</dbReference>
<dbReference type="InterPro" id="IPR035655">
    <property type="entry name" value="U5-116kDa_C"/>
</dbReference>
<dbReference type="CDD" id="cd04098">
    <property type="entry name" value="eEF2_C_snRNP"/>
    <property type="match status" value="1"/>
</dbReference>
<dbReference type="GO" id="GO:0000398">
    <property type="term" value="P:mRNA splicing, via spliceosome"/>
    <property type="evidence" value="ECO:0007669"/>
    <property type="project" value="TreeGrafter"/>
</dbReference>
<dbReference type="InterPro" id="IPR009000">
    <property type="entry name" value="Transl_B-barrel_sf"/>
</dbReference>
<feature type="domain" description="Elongation factor EFG" evidence="7">
    <location>
        <begin position="431"/>
        <end position="520"/>
    </location>
</feature>
<evidence type="ECO:0000313" key="10">
    <source>
        <dbReference type="Proteomes" id="UP000031668"/>
    </source>
</evidence>
<dbReference type="FunFam" id="3.30.230.10:FF:000009">
    <property type="entry name" value="116 kDa U5 small nuclear ribonucleoprotein component"/>
    <property type="match status" value="1"/>
</dbReference>
<dbReference type="InterPro" id="IPR041095">
    <property type="entry name" value="EFG_II"/>
</dbReference>
<keyword evidence="5" id="KW-0508">mRNA splicing</keyword>
<evidence type="ECO:0000256" key="6">
    <source>
        <dbReference type="ARBA" id="ARBA00023242"/>
    </source>
</evidence>
<comment type="caution">
    <text evidence="9">The sequence shown here is derived from an EMBL/GenBank/DDBJ whole genome shotgun (WGS) entry which is preliminary data.</text>
</comment>
<dbReference type="Gene3D" id="3.30.230.10">
    <property type="match status" value="1"/>
</dbReference>
<dbReference type="CDD" id="cd04090">
    <property type="entry name" value="EF2_II_snRNP"/>
    <property type="match status" value="1"/>
</dbReference>
<dbReference type="AlphaFoldDB" id="A0A0C2JXK6"/>
<dbReference type="GO" id="GO:0005829">
    <property type="term" value="C:cytosol"/>
    <property type="evidence" value="ECO:0007669"/>
    <property type="project" value="TreeGrafter"/>
</dbReference>
<dbReference type="GO" id="GO:0046540">
    <property type="term" value="C:U4/U6 x U5 tri-snRNP complex"/>
    <property type="evidence" value="ECO:0007669"/>
    <property type="project" value="TreeGrafter"/>
</dbReference>
<dbReference type="FunFam" id="3.30.70.240:FF:000004">
    <property type="entry name" value="116 kDa U5 small nuclear ribonucleoprotein"/>
    <property type="match status" value="1"/>
</dbReference>
<dbReference type="Gene3D" id="2.40.30.10">
    <property type="entry name" value="Translation factors"/>
    <property type="match status" value="1"/>
</dbReference>